<comment type="caution">
    <text evidence="2">The sequence shown here is derived from an EMBL/GenBank/DDBJ whole genome shotgun (WGS) entry which is preliminary data.</text>
</comment>
<feature type="chain" id="PRO_5045201588" description="EthD domain-containing protein" evidence="1">
    <location>
        <begin position="20"/>
        <end position="321"/>
    </location>
</feature>
<dbReference type="Gene3D" id="3.30.70.100">
    <property type="match status" value="1"/>
</dbReference>
<evidence type="ECO:0000313" key="2">
    <source>
        <dbReference type="EMBL" id="KAL0058075.1"/>
    </source>
</evidence>
<feature type="signal peptide" evidence="1">
    <location>
        <begin position="1"/>
        <end position="19"/>
    </location>
</feature>
<evidence type="ECO:0008006" key="4">
    <source>
        <dbReference type="Google" id="ProtNLM"/>
    </source>
</evidence>
<proteinExistence type="predicted"/>
<protein>
    <recommendedName>
        <fullName evidence="4">EthD domain-containing protein</fullName>
    </recommendedName>
</protein>
<dbReference type="EMBL" id="JBBXMP010000373">
    <property type="protein sequence ID" value="KAL0058075.1"/>
    <property type="molecule type" value="Genomic_DNA"/>
</dbReference>
<reference evidence="2 3" key="1">
    <citation type="submission" date="2024-05" db="EMBL/GenBank/DDBJ databases">
        <title>A draft genome resource for the thread blight pathogen Marasmius tenuissimus strain MS-2.</title>
        <authorList>
            <person name="Yulfo-Soto G.E."/>
            <person name="Baruah I.K."/>
            <person name="Amoako-Attah I."/>
            <person name="Bukari Y."/>
            <person name="Meinhardt L.W."/>
            <person name="Bailey B.A."/>
            <person name="Cohen S.P."/>
        </authorList>
    </citation>
    <scope>NUCLEOTIDE SEQUENCE [LARGE SCALE GENOMIC DNA]</scope>
    <source>
        <strain evidence="2 3">MS-2</strain>
    </source>
</reference>
<accession>A0ABR2Z9P7</accession>
<evidence type="ECO:0000256" key="1">
    <source>
        <dbReference type="SAM" id="SignalP"/>
    </source>
</evidence>
<keyword evidence="3" id="KW-1185">Reference proteome</keyword>
<sequence length="321" mass="36735">MDNLVLVFVLLVLITFVNAYTTRRRRSASEYVAEIVPNRTRMFIYFKRNLDMTAKECSDYWRGPHAKLFLSTKSVRENLLRYEQLHVNQEWKERLLKEGFRVPDFDGVMIAEGATMDNILTVILPSQSLTQHIPKPHIVQAFNNKEYNEIVPPDTAKYGDLDSMLTGFVNITSVINKLPSESFLPDPKHGVIRKDVQTLVGNFARKPGMNYPDFIKYWTKANTPKLVDVVRATGKDREIMGYELNTFDPVEPTVSNPFPSFTDKWDAVGLLSGRSIGDVMNILKDRQVVEFTGKDAPHFVDMKKDIELIPCDAVSFEIPKL</sequence>
<dbReference type="Proteomes" id="UP001437256">
    <property type="component" value="Unassembled WGS sequence"/>
</dbReference>
<evidence type="ECO:0000313" key="3">
    <source>
        <dbReference type="Proteomes" id="UP001437256"/>
    </source>
</evidence>
<organism evidence="2 3">
    <name type="scientific">Marasmius tenuissimus</name>
    <dbReference type="NCBI Taxonomy" id="585030"/>
    <lineage>
        <taxon>Eukaryota</taxon>
        <taxon>Fungi</taxon>
        <taxon>Dikarya</taxon>
        <taxon>Basidiomycota</taxon>
        <taxon>Agaricomycotina</taxon>
        <taxon>Agaricomycetes</taxon>
        <taxon>Agaricomycetidae</taxon>
        <taxon>Agaricales</taxon>
        <taxon>Marasmiineae</taxon>
        <taxon>Marasmiaceae</taxon>
        <taxon>Marasmius</taxon>
    </lineage>
</organism>
<name>A0ABR2Z9P7_9AGAR</name>
<keyword evidence="1" id="KW-0732">Signal</keyword>
<gene>
    <name evidence="2" type="ORF">AAF712_015266</name>
</gene>